<comment type="caution">
    <text evidence="2">The sequence shown here is derived from an EMBL/GenBank/DDBJ whole genome shotgun (WGS) entry which is preliminary data.</text>
</comment>
<dbReference type="RefSeq" id="WP_121593966.1">
    <property type="nucleotide sequence ID" value="NZ_RCHD01000002.1"/>
</dbReference>
<feature type="signal peptide" evidence="1">
    <location>
        <begin position="1"/>
        <end position="26"/>
    </location>
</feature>
<name>A0A498D3H9_9GAMM</name>
<dbReference type="Proteomes" id="UP000267166">
    <property type="component" value="Unassembled WGS sequence"/>
</dbReference>
<sequence length="287" mass="32603">MIKKLKYLLSMHVFLLNVLMSGAVFADNVMNANQMLQLMAGHQASFEYCKAKYPQQMTARFGQETSAFEALAKLGNFDHSSEELFRTMIHDQHDEFNQNKNIISQQIAAQSTMDDSDLCFWFVVEKTGTMANVNKIVYDPQSLKFYLSINDHWFEGDIDGYGLDCGCDAETDLKDHAKHRAKVKAFIQKAKALMGKGASFSMSHNNDSDKQAYIMVSTQSEEEKDVTSEHGGNTDLGLEFRNIQPIQNLTQDVEYVGFFNMEGELSYECKINYINSSRSTCFDELVK</sequence>
<dbReference type="EMBL" id="RCHD01000002">
    <property type="protein sequence ID" value="RLL38863.1"/>
    <property type="molecule type" value="Genomic_DNA"/>
</dbReference>
<evidence type="ECO:0000313" key="2">
    <source>
        <dbReference type="EMBL" id="RLL38863.1"/>
    </source>
</evidence>
<evidence type="ECO:0000256" key="1">
    <source>
        <dbReference type="SAM" id="SignalP"/>
    </source>
</evidence>
<reference evidence="2 3" key="1">
    <citation type="submission" date="2018-09" db="EMBL/GenBank/DDBJ databases">
        <title>The draft genome of Acinetobacter sp. strains.</title>
        <authorList>
            <person name="Qin J."/>
            <person name="Feng Y."/>
            <person name="Zong Z."/>
        </authorList>
    </citation>
    <scope>NUCLEOTIDE SEQUENCE [LARGE SCALE GENOMIC DNA]</scope>
    <source>
        <strain evidence="2 3">WCHAc060003</strain>
    </source>
</reference>
<feature type="chain" id="PRO_5019788878" evidence="1">
    <location>
        <begin position="27"/>
        <end position="287"/>
    </location>
</feature>
<organism evidence="2 3">
    <name type="scientific">Acinetobacter cumulans</name>
    <dbReference type="NCBI Taxonomy" id="2136182"/>
    <lineage>
        <taxon>Bacteria</taxon>
        <taxon>Pseudomonadati</taxon>
        <taxon>Pseudomonadota</taxon>
        <taxon>Gammaproteobacteria</taxon>
        <taxon>Moraxellales</taxon>
        <taxon>Moraxellaceae</taxon>
        <taxon>Acinetobacter</taxon>
    </lineage>
</organism>
<proteinExistence type="predicted"/>
<protein>
    <submittedName>
        <fullName evidence="2">Uncharacterized protein</fullName>
    </submittedName>
</protein>
<dbReference type="AlphaFoldDB" id="A0A498D3H9"/>
<evidence type="ECO:0000313" key="3">
    <source>
        <dbReference type="Proteomes" id="UP000267166"/>
    </source>
</evidence>
<keyword evidence="1" id="KW-0732">Signal</keyword>
<gene>
    <name evidence="2" type="ORF">D9K80_01645</name>
</gene>
<accession>A0A498D3H9</accession>